<dbReference type="Proteomes" id="UP001202031">
    <property type="component" value="Unassembled WGS sequence"/>
</dbReference>
<evidence type="ECO:0000313" key="2">
    <source>
        <dbReference type="Proteomes" id="UP001202031"/>
    </source>
</evidence>
<proteinExistence type="predicted"/>
<name>A0ABT0R612_9BACT</name>
<comment type="caution">
    <text evidence="1">The sequence shown here is derived from an EMBL/GenBank/DDBJ whole genome shotgun (WGS) entry which is preliminary data.</text>
</comment>
<dbReference type="GeneID" id="84022392"/>
<dbReference type="RefSeq" id="WP_215709472.1">
    <property type="nucleotide sequence ID" value="NZ_CP072019.1"/>
</dbReference>
<organism evidence="1 2">
    <name type="scientific">Akkermansia massiliensis</name>
    <dbReference type="NCBI Taxonomy" id="2927224"/>
    <lineage>
        <taxon>Bacteria</taxon>
        <taxon>Pseudomonadati</taxon>
        <taxon>Verrucomicrobiota</taxon>
        <taxon>Verrucomicrobiia</taxon>
        <taxon>Verrucomicrobiales</taxon>
        <taxon>Akkermansiaceae</taxon>
        <taxon>Akkermansia</taxon>
    </lineage>
</organism>
<evidence type="ECO:0000313" key="1">
    <source>
        <dbReference type="EMBL" id="MCL6655872.1"/>
    </source>
</evidence>
<accession>A0ABT0R612</accession>
<sequence length="200" mass="21690">MNIEIEMSGFDAVLNEAMKIVAPETLEAANRESGEYLRDYLASWYDNKGREHWVNNSLPTHGPGRMSTGWFSNIARKWFLSSADASGAVITNPDEDGSLRHKIRGGTITAKNAGALTIPLVPEAHGRRAADYRSEIGELFTIPNKSALFEAVEGGGVRAVYALRQSITQDPWPDAIPASEELAAAYGIKLMDVLAASLDA</sequence>
<protein>
    <submittedName>
        <fullName evidence="1">Uncharacterized protein</fullName>
    </submittedName>
</protein>
<dbReference type="EMBL" id="JAMGSI010000001">
    <property type="protein sequence ID" value="MCL6655872.1"/>
    <property type="molecule type" value="Genomic_DNA"/>
</dbReference>
<gene>
    <name evidence="1" type="ORF">M8N44_00885</name>
</gene>
<reference evidence="1 2" key="1">
    <citation type="submission" date="2022-03" db="EMBL/GenBank/DDBJ databases">
        <title>Taxonomic description of new species and reclassification of some bacterial strains.</title>
        <authorList>
            <person name="Ndongo S."/>
        </authorList>
    </citation>
    <scope>NUCLEOTIDE SEQUENCE [LARGE SCALE GENOMIC DNA]</scope>
    <source>
        <strain evidence="1 2">Marseille-P6666</strain>
    </source>
</reference>
<keyword evidence="2" id="KW-1185">Reference proteome</keyword>